<feature type="domain" description="Glycosyltransferase 2-like" evidence="4">
    <location>
        <begin position="9"/>
        <end position="128"/>
    </location>
</feature>
<dbReference type="SUPFAM" id="SSF53448">
    <property type="entry name" value="Nucleotide-diphospho-sugar transferases"/>
    <property type="match status" value="1"/>
</dbReference>
<reference evidence="5 6" key="1">
    <citation type="journal article" date="2023" name="Microbiol. Spectr.">
        <title>Symbiosis of Carpenter Bees with Uncharacterized Lactic Acid Bacteria Showing NAD Auxotrophy.</title>
        <authorList>
            <person name="Kawasaki S."/>
            <person name="Ozawa K."/>
            <person name="Mori T."/>
            <person name="Yamamoto A."/>
            <person name="Ito M."/>
            <person name="Ohkuma M."/>
            <person name="Sakamoto M."/>
            <person name="Matsutani M."/>
        </authorList>
    </citation>
    <scope>NUCLEOTIDE SEQUENCE [LARGE SCALE GENOMIC DNA]</scope>
    <source>
        <strain evidence="5 6">Kim37-2</strain>
    </source>
</reference>
<dbReference type="Proteomes" id="UP001321766">
    <property type="component" value="Chromosome"/>
</dbReference>
<feature type="transmembrane region" description="Helical" evidence="3">
    <location>
        <begin position="311"/>
        <end position="330"/>
    </location>
</feature>
<dbReference type="PANTHER" id="PTHR22916">
    <property type="entry name" value="GLYCOSYLTRANSFERASE"/>
    <property type="match status" value="1"/>
</dbReference>
<dbReference type="Pfam" id="PF00535">
    <property type="entry name" value="Glycos_transf_2"/>
    <property type="match status" value="1"/>
</dbReference>
<evidence type="ECO:0000256" key="1">
    <source>
        <dbReference type="ARBA" id="ARBA00022676"/>
    </source>
</evidence>
<keyword evidence="1" id="KW-0328">Glycosyltransferase</keyword>
<evidence type="ECO:0000313" key="6">
    <source>
        <dbReference type="Proteomes" id="UP001321766"/>
    </source>
</evidence>
<keyword evidence="3" id="KW-1133">Transmembrane helix</keyword>
<dbReference type="InterPro" id="IPR001173">
    <property type="entry name" value="Glyco_trans_2-like"/>
</dbReference>
<sequence>MVDSTPLISVIVPVYKAEKYLDTCIASIASQTYSNLEILLINDGSPDRTPAICEDWAAKDVRIKVIHQKNLGAAAARNKGVAAARGELLGFVDADDWISADAYEVMQRNMERESADVSAIGMTDVRDSHFMTKGSLEHYTVGGAEEALIYVNASPYGNAPCMSRGVCDKLYRKELFKGIQFPDGWHVEDAPVTYQILEKIDRFVFDPAPKYFYRHNEESRSNATVVDIETIDYFESLYRLMLKKFPAAAPYVLYVYLENLVRVYQASLRITPSSRYHAFRKQALCSLRQYVPIVKAQVNPDIIPLGRKTRFAWGLLSVAPAVYNTLYLMYRKLFYRFAVHFKR</sequence>
<evidence type="ECO:0000313" key="5">
    <source>
        <dbReference type="EMBL" id="BDR53859.1"/>
    </source>
</evidence>
<dbReference type="CDD" id="cd00761">
    <property type="entry name" value="Glyco_tranf_GTA_type"/>
    <property type="match status" value="1"/>
</dbReference>
<accession>A0ABN6SDX5</accession>
<dbReference type="PANTHER" id="PTHR22916:SF51">
    <property type="entry name" value="GLYCOSYLTRANSFERASE EPSH-RELATED"/>
    <property type="match status" value="1"/>
</dbReference>
<protein>
    <recommendedName>
        <fullName evidence="4">Glycosyltransferase 2-like domain-containing protein</fullName>
    </recommendedName>
</protein>
<dbReference type="InterPro" id="IPR029044">
    <property type="entry name" value="Nucleotide-diphossugar_trans"/>
</dbReference>
<evidence type="ECO:0000256" key="3">
    <source>
        <dbReference type="SAM" id="Phobius"/>
    </source>
</evidence>
<dbReference type="EMBL" id="AP026798">
    <property type="protein sequence ID" value="BDR53859.1"/>
    <property type="molecule type" value="Genomic_DNA"/>
</dbReference>
<proteinExistence type="predicted"/>
<keyword evidence="6" id="KW-1185">Reference proteome</keyword>
<dbReference type="Gene3D" id="3.90.550.10">
    <property type="entry name" value="Spore Coat Polysaccharide Biosynthesis Protein SpsA, Chain A"/>
    <property type="match status" value="1"/>
</dbReference>
<organism evidence="5 6">
    <name type="scientific">Bombiscardovia nodaiensis</name>
    <dbReference type="NCBI Taxonomy" id="2932181"/>
    <lineage>
        <taxon>Bacteria</taxon>
        <taxon>Bacillati</taxon>
        <taxon>Actinomycetota</taxon>
        <taxon>Actinomycetes</taxon>
        <taxon>Bifidobacteriales</taxon>
        <taxon>Bifidobacteriaceae</taxon>
        <taxon>Bombiscardovia</taxon>
    </lineage>
</organism>
<name>A0ABN6SDX5_9BIFI</name>
<keyword evidence="3" id="KW-0812">Transmembrane</keyword>
<keyword evidence="3" id="KW-0472">Membrane</keyword>
<evidence type="ECO:0000256" key="2">
    <source>
        <dbReference type="ARBA" id="ARBA00022679"/>
    </source>
</evidence>
<evidence type="ECO:0000259" key="4">
    <source>
        <dbReference type="Pfam" id="PF00535"/>
    </source>
</evidence>
<keyword evidence="2" id="KW-0808">Transferase</keyword>
<gene>
    <name evidence="5" type="ORF">KIM372_17660</name>
</gene>